<comment type="caution">
    <text evidence="2">The sequence shown here is derived from an EMBL/GenBank/DDBJ whole genome shotgun (WGS) entry which is preliminary data.</text>
</comment>
<accession>A0AAE2ZH09</accession>
<organism evidence="2 3">
    <name type="scientific">Flavimaribacter sediminis</name>
    <dbReference type="NCBI Taxonomy" id="2865987"/>
    <lineage>
        <taxon>Bacteria</taxon>
        <taxon>Pseudomonadati</taxon>
        <taxon>Pseudomonadota</taxon>
        <taxon>Alphaproteobacteria</taxon>
        <taxon>Hyphomicrobiales</taxon>
        <taxon>Rhizobiaceae</taxon>
        <taxon>Flavimaribacter</taxon>
    </lineage>
</organism>
<dbReference type="EMBL" id="JAICBX010000001">
    <property type="protein sequence ID" value="MBW8636453.1"/>
    <property type="molecule type" value="Genomic_DNA"/>
</dbReference>
<dbReference type="RefSeq" id="WP_220227134.1">
    <property type="nucleotide sequence ID" value="NZ_JAICBX010000001.1"/>
</dbReference>
<keyword evidence="3" id="KW-1185">Reference proteome</keyword>
<reference evidence="2" key="1">
    <citation type="submission" date="2021-08" db="EMBL/GenBank/DDBJ databases">
        <title>Hoeflea bacterium WL0058 sp. nov., isolated from the sediment.</title>
        <authorList>
            <person name="Wang L."/>
            <person name="Zhang D."/>
        </authorList>
    </citation>
    <scope>NUCLEOTIDE SEQUENCE</scope>
    <source>
        <strain evidence="2">WL0058</strain>
    </source>
</reference>
<protein>
    <submittedName>
        <fullName evidence="2">Uncharacterized protein</fullName>
    </submittedName>
</protein>
<evidence type="ECO:0000313" key="2">
    <source>
        <dbReference type="EMBL" id="MBW8636453.1"/>
    </source>
</evidence>
<dbReference type="AlphaFoldDB" id="A0AAE2ZH09"/>
<feature type="chain" id="PRO_5041985965" evidence="1">
    <location>
        <begin position="25"/>
        <end position="177"/>
    </location>
</feature>
<sequence length="177" mass="18578">MFYRSVIAAGAFAIGLTGSTIAMASDSAFFQSVAGKWRGPGEIVAGKYKGTKFVCDFEGGPSETAKVGLLLDGKCRVGMFTQKMSASINSDRGRYSGSFMDGGDGKGLDIVSGKISGNKIVVGLNRAKLDGAMVAHLTDQNQMNVTVSVEVQGTLVPVIGITLSRNSKVGSLRMDRR</sequence>
<dbReference type="Proteomes" id="UP001196509">
    <property type="component" value="Unassembled WGS sequence"/>
</dbReference>
<evidence type="ECO:0000256" key="1">
    <source>
        <dbReference type="SAM" id="SignalP"/>
    </source>
</evidence>
<name>A0AAE2ZH09_9HYPH</name>
<feature type="signal peptide" evidence="1">
    <location>
        <begin position="1"/>
        <end position="24"/>
    </location>
</feature>
<gene>
    <name evidence="2" type="ORF">K1W69_04560</name>
</gene>
<evidence type="ECO:0000313" key="3">
    <source>
        <dbReference type="Proteomes" id="UP001196509"/>
    </source>
</evidence>
<proteinExistence type="predicted"/>
<keyword evidence="1" id="KW-0732">Signal</keyword>